<dbReference type="AlphaFoldDB" id="A0AAV1AHU9"/>
<protein>
    <submittedName>
        <fullName evidence="4">Uncharacterized protein</fullName>
    </submittedName>
</protein>
<dbReference type="Proteomes" id="UP001157006">
    <property type="component" value="Chromosome 4"/>
</dbReference>
<reference evidence="4 5" key="1">
    <citation type="submission" date="2023-01" db="EMBL/GenBank/DDBJ databases">
        <authorList>
            <person name="Kreplak J."/>
        </authorList>
    </citation>
    <scope>NUCLEOTIDE SEQUENCE [LARGE SCALE GENOMIC DNA]</scope>
</reference>
<evidence type="ECO:0000313" key="5">
    <source>
        <dbReference type="Proteomes" id="UP001157006"/>
    </source>
</evidence>
<evidence type="ECO:0000259" key="2">
    <source>
        <dbReference type="Pfam" id="PF05605"/>
    </source>
</evidence>
<gene>
    <name evidence="4" type="ORF">VFH_IV153520</name>
</gene>
<organism evidence="4 5">
    <name type="scientific">Vicia faba</name>
    <name type="common">Broad bean</name>
    <name type="synonym">Faba vulgaris</name>
    <dbReference type="NCBI Taxonomy" id="3906"/>
    <lineage>
        <taxon>Eukaryota</taxon>
        <taxon>Viridiplantae</taxon>
        <taxon>Streptophyta</taxon>
        <taxon>Embryophyta</taxon>
        <taxon>Tracheophyta</taxon>
        <taxon>Spermatophyta</taxon>
        <taxon>Magnoliopsida</taxon>
        <taxon>eudicotyledons</taxon>
        <taxon>Gunneridae</taxon>
        <taxon>Pentapetalae</taxon>
        <taxon>rosids</taxon>
        <taxon>fabids</taxon>
        <taxon>Fabales</taxon>
        <taxon>Fabaceae</taxon>
        <taxon>Papilionoideae</taxon>
        <taxon>50 kb inversion clade</taxon>
        <taxon>NPAAA clade</taxon>
        <taxon>Hologalegina</taxon>
        <taxon>IRL clade</taxon>
        <taxon>Fabeae</taxon>
        <taxon>Vicia</taxon>
    </lineage>
</organism>
<evidence type="ECO:0000256" key="1">
    <source>
        <dbReference type="ARBA" id="ARBA00007109"/>
    </source>
</evidence>
<proteinExistence type="inferred from homology"/>
<dbReference type="PANTHER" id="PTHR31875">
    <property type="entry name" value="PROTEIN DEHYDRATION-INDUCED 19"/>
    <property type="match status" value="1"/>
</dbReference>
<evidence type="ECO:0000259" key="3">
    <source>
        <dbReference type="Pfam" id="PF14571"/>
    </source>
</evidence>
<name>A0AAV1AHU9_VICFA</name>
<sequence length="200" mass="22417">MDLDIMASIHSVNHFSTLQSSPPIHSDDYPVIHYTDVYDDYQSDFRCPFCDFDIQLPVPCNDFHEDYCSALKYMICPVCEQDLGNDAIAQFTHSTSRKWGWKSEKSSNWSGNSAMFGKKLAGRGNKQESIADPLLSPFICNGPVPNTNSSHPGEKSSLGNKDINIAKRCWSDGVEQDHREQGLKAAFVQSLILSTIFEET</sequence>
<feature type="domain" description="Di19 C-terminal" evidence="3">
    <location>
        <begin position="124"/>
        <end position="196"/>
    </location>
</feature>
<dbReference type="Pfam" id="PF14571">
    <property type="entry name" value="Di19_C"/>
    <property type="match status" value="1"/>
</dbReference>
<dbReference type="InterPro" id="IPR027935">
    <property type="entry name" value="Di19_C"/>
</dbReference>
<keyword evidence="5" id="KW-1185">Reference proteome</keyword>
<dbReference type="InterPro" id="IPR033347">
    <property type="entry name" value="Di19"/>
</dbReference>
<evidence type="ECO:0000313" key="4">
    <source>
        <dbReference type="EMBL" id="CAI8609851.1"/>
    </source>
</evidence>
<dbReference type="Pfam" id="PF05605">
    <property type="entry name" value="zf-Di19"/>
    <property type="match status" value="1"/>
</dbReference>
<dbReference type="PANTHER" id="PTHR31875:SF24">
    <property type="entry name" value="PROTEIN DEHYDRATION-INDUCED 19 HOMOLOG 5"/>
    <property type="match status" value="1"/>
</dbReference>
<accession>A0AAV1AHU9</accession>
<dbReference type="EMBL" id="OX451739">
    <property type="protein sequence ID" value="CAI8609851.1"/>
    <property type="molecule type" value="Genomic_DNA"/>
</dbReference>
<dbReference type="InterPro" id="IPR008598">
    <property type="entry name" value="Di19_Zn-bd"/>
</dbReference>
<comment type="similarity">
    <text evidence="1">Belongs to the Di19 family.</text>
</comment>
<feature type="domain" description="Di19 zinc-binding" evidence="2">
    <location>
        <begin position="44"/>
        <end position="94"/>
    </location>
</feature>